<keyword evidence="9" id="KW-1185">Reference proteome</keyword>
<proteinExistence type="predicted"/>
<dbReference type="InterPro" id="IPR008977">
    <property type="entry name" value="PHM/PNGase_F_dom_sf"/>
</dbReference>
<evidence type="ECO:0000256" key="3">
    <source>
        <dbReference type="ARBA" id="ARBA00023157"/>
    </source>
</evidence>
<evidence type="ECO:0000313" key="8">
    <source>
        <dbReference type="EMBL" id="PHQ37240.1"/>
    </source>
</evidence>
<dbReference type="GO" id="GO:0009055">
    <property type="term" value="F:electron transfer activity"/>
    <property type="evidence" value="ECO:0007669"/>
    <property type="project" value="InterPro"/>
</dbReference>
<evidence type="ECO:0000256" key="1">
    <source>
        <dbReference type="ARBA" id="ARBA00022723"/>
    </source>
</evidence>
<dbReference type="Gene3D" id="3.40.30.10">
    <property type="entry name" value="Glutaredoxin"/>
    <property type="match status" value="1"/>
</dbReference>
<dbReference type="GO" id="GO:0020037">
    <property type="term" value="F:heme binding"/>
    <property type="evidence" value="ECO:0007669"/>
    <property type="project" value="InterPro"/>
</dbReference>
<dbReference type="GO" id="GO:0005507">
    <property type="term" value="F:copper ion binding"/>
    <property type="evidence" value="ECO:0007669"/>
    <property type="project" value="InterPro"/>
</dbReference>
<dbReference type="InterPro" id="IPR014784">
    <property type="entry name" value="Cu2_ascorb_mOase-like_C"/>
</dbReference>
<dbReference type="GO" id="GO:0016853">
    <property type="term" value="F:isomerase activity"/>
    <property type="evidence" value="ECO:0007669"/>
    <property type="project" value="UniProtKB-KW"/>
</dbReference>
<dbReference type="OrthoDB" id="9788721at2"/>
<keyword evidence="3" id="KW-1015">Disulfide bond</keyword>
<evidence type="ECO:0000313" key="9">
    <source>
        <dbReference type="Proteomes" id="UP000225740"/>
    </source>
</evidence>
<dbReference type="Gene3D" id="2.60.120.310">
    <property type="entry name" value="Copper type II, ascorbate-dependent monooxygenase, N-terminal domain"/>
    <property type="match status" value="1"/>
</dbReference>
<dbReference type="PANTHER" id="PTHR43640">
    <property type="entry name" value="OS07G0260300 PROTEIN"/>
    <property type="match status" value="1"/>
</dbReference>
<evidence type="ECO:0000259" key="6">
    <source>
        <dbReference type="PROSITE" id="PS51007"/>
    </source>
</evidence>
<dbReference type="PANTHER" id="PTHR43640:SF1">
    <property type="entry name" value="THIOREDOXIN-DEPENDENT PEROXIREDOXIN"/>
    <property type="match status" value="1"/>
</dbReference>
<dbReference type="PROSITE" id="PS51007">
    <property type="entry name" value="CYTC"/>
    <property type="match status" value="1"/>
</dbReference>
<dbReference type="SUPFAM" id="SSF52833">
    <property type="entry name" value="Thioredoxin-like"/>
    <property type="match status" value="1"/>
</dbReference>
<dbReference type="PROSITE" id="PS51352">
    <property type="entry name" value="THIOREDOXIN_2"/>
    <property type="match status" value="1"/>
</dbReference>
<name>A0A2G1WEB6_9BACT</name>
<dbReference type="InterPro" id="IPR047262">
    <property type="entry name" value="PRX-like1"/>
</dbReference>
<reference evidence="8 9" key="1">
    <citation type="submission" date="2017-06" db="EMBL/GenBank/DDBJ databases">
        <title>Description of Rhodopirellula bahusiensis sp. nov.</title>
        <authorList>
            <person name="Kizina J."/>
            <person name="Harder J."/>
        </authorList>
    </citation>
    <scope>NUCLEOTIDE SEQUENCE [LARGE SCALE GENOMIC DNA]</scope>
    <source>
        <strain evidence="8 9">SWK21</strain>
    </source>
</reference>
<keyword evidence="1 4" id="KW-0479">Metal-binding</keyword>
<dbReference type="SUPFAM" id="SSF49742">
    <property type="entry name" value="PHM/PNGase F"/>
    <property type="match status" value="2"/>
</dbReference>
<dbReference type="Pfam" id="PF00578">
    <property type="entry name" value="AhpC-TSA"/>
    <property type="match status" value="1"/>
</dbReference>
<dbReference type="GeneID" id="90607158"/>
<comment type="caution">
    <text evidence="8">The sequence shown here is derived from an EMBL/GenBank/DDBJ whole genome shotgun (WGS) entry which is preliminary data.</text>
</comment>
<evidence type="ECO:0000256" key="5">
    <source>
        <dbReference type="SAM" id="SignalP"/>
    </source>
</evidence>
<dbReference type="GO" id="GO:0016715">
    <property type="term" value="F:oxidoreductase activity, acting on paired donors, with incorporation or reduction of molecular oxygen, reduced ascorbate as one donor, and incorporation of one atom of oxygen"/>
    <property type="evidence" value="ECO:0007669"/>
    <property type="project" value="InterPro"/>
</dbReference>
<dbReference type="CDD" id="cd02969">
    <property type="entry name" value="PRX_like1"/>
    <property type="match status" value="1"/>
</dbReference>
<dbReference type="InterPro" id="IPR036249">
    <property type="entry name" value="Thioredoxin-like_sf"/>
</dbReference>
<dbReference type="GO" id="GO:0016209">
    <property type="term" value="F:antioxidant activity"/>
    <property type="evidence" value="ECO:0007669"/>
    <property type="project" value="InterPro"/>
</dbReference>
<feature type="domain" description="Thioredoxin" evidence="7">
    <location>
        <begin position="37"/>
        <end position="189"/>
    </location>
</feature>
<dbReference type="InterPro" id="IPR036939">
    <property type="entry name" value="Cu2_ascorb_mOase_N_sf"/>
</dbReference>
<feature type="domain" description="Cytochrome c" evidence="6">
    <location>
        <begin position="210"/>
        <end position="301"/>
    </location>
</feature>
<dbReference type="InterPro" id="IPR000866">
    <property type="entry name" value="AhpC/TSA"/>
</dbReference>
<dbReference type="Gene3D" id="2.60.120.230">
    <property type="match status" value="1"/>
</dbReference>
<sequence length="585" mass="64855">MHCRLVCFTVAWLVGGIVSIQFANAATGRQSEESSASPVGTQVAMFELPNAYGKPVSLSDFAGKKCAAIVFLGTECPLAKLYGPRLNDLQAKFGDRGLQVIGINSNKQDSLTEVASYVHRHEIKFPMLKDKGNVLADAMKAKRTPEVFLIDADRVVRYHGRIDDQYGVGYARDKKTRSDLAIAVEELLSGDEITQPTTEAVGCHIGRTKEVAEVGEITYAKHIAPIFNARCVSCHREGEIAPFTLTSYDDTQGWEDTILEVIGNNRMPPWSANPAHGEFANDARLSEDEKELIGQWVDGGMPEGDPANLPEPPVFATGWQIGEPDQIIQMRDKPFDVPAEGVIDYQRFVIDPGWDEDKFVVACEARPQNRAVVHHILVYVIPPGGRNVDLRKVLVGYAPGSTPVDLDDGVAIHVEAGSKLLFEMHYTPNGTAQSDLSYIGVKFTDEDNVDKELEGQIAANSRFRIPPGEANHIVNAKHTVSSDQNLLGMTPHMHLRGKAFRYTAHFPNGEEEILLDVPAYDFNWQMKYILKEPRKLPRGTIIRCRAIFDNSEYNLSNPDPTKTVGWGDQSWNEMMIGFMDMVDAD</sequence>
<protein>
    <submittedName>
        <fullName evidence="8">Thiol-disulfide isomerase</fullName>
    </submittedName>
</protein>
<keyword evidence="8" id="KW-0413">Isomerase</keyword>
<keyword evidence="4" id="KW-0349">Heme</keyword>
<keyword evidence="2 4" id="KW-0408">Iron</keyword>
<dbReference type="EMBL" id="NIZW01000001">
    <property type="protein sequence ID" value="PHQ37240.1"/>
    <property type="molecule type" value="Genomic_DNA"/>
</dbReference>
<organism evidence="8 9">
    <name type="scientific">Rhodopirellula bahusiensis</name>
    <dbReference type="NCBI Taxonomy" id="2014065"/>
    <lineage>
        <taxon>Bacteria</taxon>
        <taxon>Pseudomonadati</taxon>
        <taxon>Planctomycetota</taxon>
        <taxon>Planctomycetia</taxon>
        <taxon>Pirellulales</taxon>
        <taxon>Pirellulaceae</taxon>
        <taxon>Rhodopirellula</taxon>
    </lineage>
</organism>
<dbReference type="Proteomes" id="UP000225740">
    <property type="component" value="Unassembled WGS sequence"/>
</dbReference>
<dbReference type="AlphaFoldDB" id="A0A2G1WEB6"/>
<feature type="signal peptide" evidence="5">
    <location>
        <begin position="1"/>
        <end position="25"/>
    </location>
</feature>
<dbReference type="InterPro" id="IPR009056">
    <property type="entry name" value="Cyt_c-like_dom"/>
</dbReference>
<evidence type="ECO:0000256" key="4">
    <source>
        <dbReference type="PROSITE-ProRule" id="PRU00433"/>
    </source>
</evidence>
<evidence type="ECO:0000259" key="7">
    <source>
        <dbReference type="PROSITE" id="PS51352"/>
    </source>
</evidence>
<gene>
    <name evidence="8" type="ORF">CEE69_02575</name>
</gene>
<feature type="chain" id="PRO_5013740201" evidence="5">
    <location>
        <begin position="26"/>
        <end position="585"/>
    </location>
</feature>
<accession>A0A2G1WEB6</accession>
<dbReference type="RefSeq" id="WP_099259098.1">
    <property type="nucleotide sequence ID" value="NZ_NIZW01000001.1"/>
</dbReference>
<dbReference type="InterPro" id="IPR013766">
    <property type="entry name" value="Thioredoxin_domain"/>
</dbReference>
<keyword evidence="5" id="KW-0732">Signal</keyword>
<evidence type="ECO:0000256" key="2">
    <source>
        <dbReference type="ARBA" id="ARBA00023004"/>
    </source>
</evidence>